<feature type="signal peptide" evidence="3">
    <location>
        <begin position="1"/>
        <end position="22"/>
    </location>
</feature>
<accession>A0AAX4P931</accession>
<dbReference type="InterPro" id="IPR051595">
    <property type="entry name" value="GH25_Enzymes"/>
</dbReference>
<feature type="chain" id="PRO_5043780370" evidence="3">
    <location>
        <begin position="23"/>
        <end position="237"/>
    </location>
</feature>
<dbReference type="PANTHER" id="PTHR23208">
    <property type="entry name" value="LYSOZYME PROTEIN"/>
    <property type="match status" value="1"/>
</dbReference>
<dbReference type="GO" id="GO:0016998">
    <property type="term" value="P:cell wall macromolecule catabolic process"/>
    <property type="evidence" value="ECO:0007669"/>
    <property type="project" value="InterPro"/>
</dbReference>
<protein>
    <submittedName>
        <fullName evidence="4">GH25_Lys1-like glycoside hydrolase</fullName>
    </submittedName>
</protein>
<evidence type="ECO:0000256" key="1">
    <source>
        <dbReference type="ARBA" id="ARBA00010646"/>
    </source>
</evidence>
<name>A0AAX4P931_9CHLO</name>
<keyword evidence="4" id="KW-0378">Hydrolase</keyword>
<dbReference type="InterPro" id="IPR002053">
    <property type="entry name" value="Glyco_hydro_25"/>
</dbReference>
<dbReference type="CDD" id="cd06416">
    <property type="entry name" value="GH25_Lys1-like"/>
    <property type="match status" value="1"/>
</dbReference>
<evidence type="ECO:0000256" key="2">
    <source>
        <dbReference type="ARBA" id="ARBA00022729"/>
    </source>
</evidence>
<keyword evidence="2 3" id="KW-0732">Signal</keyword>
<dbReference type="SUPFAM" id="SSF51445">
    <property type="entry name" value="(Trans)glycosidases"/>
    <property type="match status" value="1"/>
</dbReference>
<evidence type="ECO:0000313" key="4">
    <source>
        <dbReference type="EMBL" id="WZN62727.1"/>
    </source>
</evidence>
<proteinExistence type="inferred from homology"/>
<dbReference type="GO" id="GO:0003796">
    <property type="term" value="F:lysozyme activity"/>
    <property type="evidence" value="ECO:0007669"/>
    <property type="project" value="InterPro"/>
</dbReference>
<keyword evidence="5" id="KW-1185">Reference proteome</keyword>
<dbReference type="Gene3D" id="3.20.20.80">
    <property type="entry name" value="Glycosidases"/>
    <property type="match status" value="1"/>
</dbReference>
<dbReference type="PROSITE" id="PS51904">
    <property type="entry name" value="GLYCOSYL_HYDROL_F25_2"/>
    <property type="match status" value="1"/>
</dbReference>
<dbReference type="GO" id="GO:0007165">
    <property type="term" value="P:signal transduction"/>
    <property type="evidence" value="ECO:0007669"/>
    <property type="project" value="TreeGrafter"/>
</dbReference>
<reference evidence="4 5" key="1">
    <citation type="submission" date="2024-03" db="EMBL/GenBank/DDBJ databases">
        <title>Complete genome sequence of the green alga Chloropicon roscoffensis RCC1871.</title>
        <authorList>
            <person name="Lemieux C."/>
            <person name="Pombert J.-F."/>
            <person name="Otis C."/>
            <person name="Turmel M."/>
        </authorList>
    </citation>
    <scope>NUCLEOTIDE SEQUENCE [LARGE SCALE GENOMIC DNA]</scope>
    <source>
        <strain evidence="4 5">RCC1871</strain>
    </source>
</reference>
<dbReference type="EMBL" id="CP151506">
    <property type="protein sequence ID" value="WZN62727.1"/>
    <property type="molecule type" value="Genomic_DNA"/>
</dbReference>
<gene>
    <name evidence="4" type="ORF">HKI87_06g42690</name>
</gene>
<sequence>MAGLLVVFAVLLLSSCGSFVHAEAREIKDFGPTAGYDFVVDVSSAVDPNQWSCLTGNPLNASHAIVRAWRSLGSLDPNAAQTIANAVEAGFEQVDVYMFPCIKCLNFSAQVEEMLTGLEGSEYDRVWLDVEGAQYWTDECDTNLSYFESLLGILISRIGSSRVGVYTSSHSWNELMCGKYSPFSAILPLWYPHYDSDPTFRDWTAYGGWTHPTMKQWVGSATVCGVGVDVSSKWIIT</sequence>
<evidence type="ECO:0000313" key="5">
    <source>
        <dbReference type="Proteomes" id="UP001472866"/>
    </source>
</evidence>
<evidence type="ECO:0000256" key="3">
    <source>
        <dbReference type="SAM" id="SignalP"/>
    </source>
</evidence>
<dbReference type="AlphaFoldDB" id="A0AAX4P931"/>
<organism evidence="4 5">
    <name type="scientific">Chloropicon roscoffensis</name>
    <dbReference type="NCBI Taxonomy" id="1461544"/>
    <lineage>
        <taxon>Eukaryota</taxon>
        <taxon>Viridiplantae</taxon>
        <taxon>Chlorophyta</taxon>
        <taxon>Chloropicophyceae</taxon>
        <taxon>Chloropicales</taxon>
        <taxon>Chloropicaceae</taxon>
        <taxon>Chloropicon</taxon>
    </lineage>
</organism>
<dbReference type="InterPro" id="IPR017853">
    <property type="entry name" value="GH"/>
</dbReference>
<dbReference type="GO" id="GO:0009253">
    <property type="term" value="P:peptidoglycan catabolic process"/>
    <property type="evidence" value="ECO:0007669"/>
    <property type="project" value="InterPro"/>
</dbReference>
<comment type="similarity">
    <text evidence="1">Belongs to the glycosyl hydrolase 25 family.</text>
</comment>
<dbReference type="PANTHER" id="PTHR23208:SF36">
    <property type="entry name" value="LYSOZYME-RELATED"/>
    <property type="match status" value="1"/>
</dbReference>
<dbReference type="Proteomes" id="UP001472866">
    <property type="component" value="Chromosome 06"/>
</dbReference>